<protein>
    <submittedName>
        <fullName evidence="1">Uncharacterized protein</fullName>
    </submittedName>
</protein>
<organism evidence="1">
    <name type="scientific">Chromera velia CCMP2878</name>
    <dbReference type="NCBI Taxonomy" id="1169474"/>
    <lineage>
        <taxon>Eukaryota</taxon>
        <taxon>Sar</taxon>
        <taxon>Alveolata</taxon>
        <taxon>Colpodellida</taxon>
        <taxon>Chromeraceae</taxon>
        <taxon>Chromera</taxon>
    </lineage>
</organism>
<reference evidence="1" key="1">
    <citation type="submission" date="2014-11" db="EMBL/GenBank/DDBJ databases">
        <authorList>
            <person name="Otto D Thomas"/>
            <person name="Naeem Raeece"/>
        </authorList>
    </citation>
    <scope>NUCLEOTIDE SEQUENCE</scope>
</reference>
<dbReference type="AlphaFoldDB" id="A0A0G4FXF0"/>
<dbReference type="VEuPathDB" id="CryptoDB:Cvel_19116"/>
<name>A0A0G4FXF0_9ALVE</name>
<sequence>MPLWNFRPSLASVWEFLEIKVEAEASATILARPRTRSLTMTISAVLHFVPEPESGALVSGLNGKKA</sequence>
<gene>
    <name evidence="1" type="ORF">Cvel_19116</name>
</gene>
<evidence type="ECO:0000313" key="1">
    <source>
        <dbReference type="EMBL" id="CEM19540.1"/>
    </source>
</evidence>
<accession>A0A0G4FXF0</accession>
<proteinExistence type="predicted"/>
<dbReference type="EMBL" id="CDMZ01000689">
    <property type="protein sequence ID" value="CEM19540.1"/>
    <property type="molecule type" value="Genomic_DNA"/>
</dbReference>